<feature type="compositionally biased region" description="Low complexity" evidence="1">
    <location>
        <begin position="218"/>
        <end position="229"/>
    </location>
</feature>
<proteinExistence type="predicted"/>
<name>A0A0L0F6B9_9EUKA</name>
<feature type="compositionally biased region" description="Polar residues" evidence="1">
    <location>
        <begin position="45"/>
        <end position="69"/>
    </location>
</feature>
<evidence type="ECO:0000313" key="2">
    <source>
        <dbReference type="EMBL" id="KNC72270.1"/>
    </source>
</evidence>
<dbReference type="Proteomes" id="UP000054560">
    <property type="component" value="Unassembled WGS sequence"/>
</dbReference>
<feature type="compositionally biased region" description="Polar residues" evidence="1">
    <location>
        <begin position="77"/>
        <end position="92"/>
    </location>
</feature>
<protein>
    <submittedName>
        <fullName evidence="2">Uncharacterized protein</fullName>
    </submittedName>
</protein>
<organism evidence="2 3">
    <name type="scientific">Sphaeroforma arctica JP610</name>
    <dbReference type="NCBI Taxonomy" id="667725"/>
    <lineage>
        <taxon>Eukaryota</taxon>
        <taxon>Ichthyosporea</taxon>
        <taxon>Ichthyophonida</taxon>
        <taxon>Sphaeroforma</taxon>
    </lineage>
</organism>
<feature type="compositionally biased region" description="Basic and acidic residues" evidence="1">
    <location>
        <begin position="191"/>
        <end position="200"/>
    </location>
</feature>
<feature type="region of interest" description="Disordered" evidence="1">
    <location>
        <begin position="187"/>
        <end position="258"/>
    </location>
</feature>
<gene>
    <name evidence="2" type="ORF">SARC_15177</name>
</gene>
<feature type="region of interest" description="Disordered" evidence="1">
    <location>
        <begin position="45"/>
        <end position="96"/>
    </location>
</feature>
<dbReference type="AlphaFoldDB" id="A0A0L0F6B9"/>
<accession>A0A0L0F6B9</accession>
<evidence type="ECO:0000256" key="1">
    <source>
        <dbReference type="SAM" id="MobiDB-lite"/>
    </source>
</evidence>
<dbReference type="RefSeq" id="XP_014146172.1">
    <property type="nucleotide sequence ID" value="XM_014290697.1"/>
</dbReference>
<evidence type="ECO:0000313" key="3">
    <source>
        <dbReference type="Proteomes" id="UP000054560"/>
    </source>
</evidence>
<dbReference type="EMBL" id="KQ247318">
    <property type="protein sequence ID" value="KNC72270.1"/>
    <property type="molecule type" value="Genomic_DNA"/>
</dbReference>
<dbReference type="GeneID" id="25915681"/>
<reference evidence="2 3" key="1">
    <citation type="submission" date="2011-02" db="EMBL/GenBank/DDBJ databases">
        <title>The Genome Sequence of Sphaeroforma arctica JP610.</title>
        <authorList>
            <consortium name="The Broad Institute Genome Sequencing Platform"/>
            <person name="Russ C."/>
            <person name="Cuomo C."/>
            <person name="Young S.K."/>
            <person name="Zeng Q."/>
            <person name="Gargeya S."/>
            <person name="Alvarado L."/>
            <person name="Berlin A."/>
            <person name="Chapman S.B."/>
            <person name="Chen Z."/>
            <person name="Freedman E."/>
            <person name="Gellesch M."/>
            <person name="Goldberg J."/>
            <person name="Griggs A."/>
            <person name="Gujja S."/>
            <person name="Heilman E."/>
            <person name="Heiman D."/>
            <person name="Howarth C."/>
            <person name="Mehta T."/>
            <person name="Neiman D."/>
            <person name="Pearson M."/>
            <person name="Roberts A."/>
            <person name="Saif S."/>
            <person name="Shea T."/>
            <person name="Shenoy N."/>
            <person name="Sisk P."/>
            <person name="Stolte C."/>
            <person name="Sykes S."/>
            <person name="White J."/>
            <person name="Yandava C."/>
            <person name="Burger G."/>
            <person name="Gray M.W."/>
            <person name="Holland P.W.H."/>
            <person name="King N."/>
            <person name="Lang F.B.F."/>
            <person name="Roger A.J."/>
            <person name="Ruiz-Trillo I."/>
            <person name="Haas B."/>
            <person name="Nusbaum C."/>
            <person name="Birren B."/>
        </authorList>
    </citation>
    <scope>NUCLEOTIDE SEQUENCE [LARGE SCALE GENOMIC DNA]</scope>
    <source>
        <strain evidence="2 3">JP610</strain>
    </source>
</reference>
<keyword evidence="3" id="KW-1185">Reference proteome</keyword>
<sequence length="432" mass="47040">ETEALQKSHTLSAHVVECLYHCRFQLPLTPSVLAKLGRQELPSTNEIAALESSTNRDTASEDSTNQKTVDASPGPLPSTNENTSISETNESAPNGVRGPVHVRVVWLDGMTLLVSDEVERSVVLEHEEPHMQEDRRVDTHTRPLHDTHIQQAERKTHVNGVCADIRGQTCMERRRLLPDKQIRAHIQGSHTHAEAHRRTDSMPASTDTPTHTHDSHINTPTHTHNSHTNTDAETSAHSSHLHTGHPIHPASPGCSQADGVGGATSAYRVYPGAVVLDVAKELDEHTETVRIGPCTDVSTTTNVQDTCTDGSTITSVQDTSMKGVDSTCSQENAYAEMSADTRVEWRTHCKREYTSASTGGKCRERVINTCQGLRLLKALRLVPQMAVAGCVDCESGSISLRVCASAYVPGMCAGAGAEGIGYGLWCERFYHR</sequence>
<feature type="non-terminal residue" evidence="2">
    <location>
        <position position="1"/>
    </location>
</feature>